<evidence type="ECO:0000313" key="3">
    <source>
        <dbReference type="Proteomes" id="UP000438429"/>
    </source>
</evidence>
<feature type="compositionally biased region" description="Polar residues" evidence="1">
    <location>
        <begin position="1"/>
        <end position="10"/>
    </location>
</feature>
<gene>
    <name evidence="2" type="ORF">F2P81_009751</name>
</gene>
<sequence>MSENVATEPSNVPEEEVDEGTEKDVSHLVVPSKMLGHGSIGVLLLLSPLTDASPSDAPVPIEEVAAAAAEEEEEEEEEEEGASLSFCDCQADSPLERLNTGGRGEEEEEEVVGERGTEEEGR</sequence>
<comment type="caution">
    <text evidence="2">The sequence shown here is derived from an EMBL/GenBank/DDBJ whole genome shotgun (WGS) entry which is preliminary data.</text>
</comment>
<feature type="region of interest" description="Disordered" evidence="1">
    <location>
        <begin position="65"/>
        <end position="122"/>
    </location>
</feature>
<dbReference type="EMBL" id="VEVO01000009">
    <property type="protein sequence ID" value="KAF0036877.1"/>
    <property type="molecule type" value="Genomic_DNA"/>
</dbReference>
<reference evidence="2 3" key="1">
    <citation type="submission" date="2019-06" db="EMBL/GenBank/DDBJ databases">
        <title>Draft genomes of female and male turbot (Scophthalmus maximus).</title>
        <authorList>
            <person name="Xu H."/>
            <person name="Xu X.-W."/>
            <person name="Shao C."/>
            <person name="Chen S."/>
        </authorList>
    </citation>
    <scope>NUCLEOTIDE SEQUENCE [LARGE SCALE GENOMIC DNA]</scope>
    <source>
        <strain evidence="2">Ysfricsl-2016a</strain>
        <tissue evidence="2">Blood</tissue>
    </source>
</reference>
<feature type="compositionally biased region" description="Acidic residues" evidence="1">
    <location>
        <begin position="69"/>
        <end position="81"/>
    </location>
</feature>
<feature type="region of interest" description="Disordered" evidence="1">
    <location>
        <begin position="1"/>
        <end position="25"/>
    </location>
</feature>
<evidence type="ECO:0000256" key="1">
    <source>
        <dbReference type="SAM" id="MobiDB-lite"/>
    </source>
</evidence>
<organism evidence="2 3">
    <name type="scientific">Scophthalmus maximus</name>
    <name type="common">Turbot</name>
    <name type="synonym">Psetta maxima</name>
    <dbReference type="NCBI Taxonomy" id="52904"/>
    <lineage>
        <taxon>Eukaryota</taxon>
        <taxon>Metazoa</taxon>
        <taxon>Chordata</taxon>
        <taxon>Craniata</taxon>
        <taxon>Vertebrata</taxon>
        <taxon>Euteleostomi</taxon>
        <taxon>Actinopterygii</taxon>
        <taxon>Neopterygii</taxon>
        <taxon>Teleostei</taxon>
        <taxon>Neoteleostei</taxon>
        <taxon>Acanthomorphata</taxon>
        <taxon>Carangaria</taxon>
        <taxon>Pleuronectiformes</taxon>
        <taxon>Pleuronectoidei</taxon>
        <taxon>Scophthalmidae</taxon>
        <taxon>Scophthalmus</taxon>
    </lineage>
</organism>
<evidence type="ECO:0000313" key="2">
    <source>
        <dbReference type="EMBL" id="KAF0036877.1"/>
    </source>
</evidence>
<feature type="compositionally biased region" description="Basic and acidic residues" evidence="1">
    <location>
        <begin position="112"/>
        <end position="122"/>
    </location>
</feature>
<dbReference type="Proteomes" id="UP000438429">
    <property type="component" value="Unassembled WGS sequence"/>
</dbReference>
<accession>A0A6A4STV0</accession>
<dbReference type="AlphaFoldDB" id="A0A6A4STV0"/>
<name>A0A6A4STV0_SCOMX</name>
<protein>
    <submittedName>
        <fullName evidence="2">Uncharacterized protein</fullName>
    </submittedName>
</protein>
<proteinExistence type="predicted"/>